<name>A0A323TDQ9_9BACI</name>
<evidence type="ECO:0000313" key="6">
    <source>
        <dbReference type="Proteomes" id="UP000248214"/>
    </source>
</evidence>
<evidence type="ECO:0000259" key="4">
    <source>
        <dbReference type="PROSITE" id="PS01124"/>
    </source>
</evidence>
<dbReference type="PROSITE" id="PS00041">
    <property type="entry name" value="HTH_ARAC_FAMILY_1"/>
    <property type="match status" value="1"/>
</dbReference>
<evidence type="ECO:0000256" key="3">
    <source>
        <dbReference type="ARBA" id="ARBA00023163"/>
    </source>
</evidence>
<dbReference type="Gene3D" id="1.10.10.60">
    <property type="entry name" value="Homeodomain-like"/>
    <property type="match status" value="2"/>
</dbReference>
<dbReference type="SUPFAM" id="SSF46689">
    <property type="entry name" value="Homeodomain-like"/>
    <property type="match status" value="1"/>
</dbReference>
<keyword evidence="6" id="KW-1185">Reference proteome</keyword>
<feature type="domain" description="HTH araC/xylS-type" evidence="4">
    <location>
        <begin position="187"/>
        <end position="286"/>
    </location>
</feature>
<sequence length="301" mass="35588">MSVQAISTVIPPLPVFIKGSHSMFRKGKKHFRRQFHLFDMLFVTKGTLYMKEHDKHYSVREGQYMILAPDFEHQGDYPCEEDTEFFWVHFSFSSPYQLIEEKNMDWSKIIKRNSSYTQSELYDLYLPRFGTFQRKDQAKELFSNLVQANESNEPSARMKQQCSFFDIITLIQKNALELPSSAQNVANQCMNYIKTHYKKEDFRVQTMAQQLLYHPDYLTRALKKTIGMSPIQYVNHCRITKAKKMLQQENVDLKTIAIESGFKDVSYFSRVFKRKEGMTPGQYRRVSFSNYMNLNKIGKKQ</sequence>
<dbReference type="Pfam" id="PF12833">
    <property type="entry name" value="HTH_18"/>
    <property type="match status" value="1"/>
</dbReference>
<accession>A0A323TDQ9</accession>
<comment type="caution">
    <text evidence="5">The sequence shown here is derived from an EMBL/GenBank/DDBJ whole genome shotgun (WGS) entry which is preliminary data.</text>
</comment>
<protein>
    <submittedName>
        <fullName evidence="5">AraC family transcriptional regulator</fullName>
    </submittedName>
</protein>
<gene>
    <name evidence="5" type="ORF">CR194_10380</name>
</gene>
<keyword evidence="3" id="KW-0804">Transcription</keyword>
<dbReference type="PANTHER" id="PTHR43280">
    <property type="entry name" value="ARAC-FAMILY TRANSCRIPTIONAL REGULATOR"/>
    <property type="match status" value="1"/>
</dbReference>
<dbReference type="GO" id="GO:0003700">
    <property type="term" value="F:DNA-binding transcription factor activity"/>
    <property type="evidence" value="ECO:0007669"/>
    <property type="project" value="InterPro"/>
</dbReference>
<dbReference type="InterPro" id="IPR018062">
    <property type="entry name" value="HTH_AraC-typ_CS"/>
</dbReference>
<dbReference type="InterPro" id="IPR037923">
    <property type="entry name" value="HTH-like"/>
</dbReference>
<dbReference type="SUPFAM" id="SSF51215">
    <property type="entry name" value="Regulatory protein AraC"/>
    <property type="match status" value="1"/>
</dbReference>
<dbReference type="AlphaFoldDB" id="A0A323TDQ9"/>
<dbReference type="EMBL" id="PDOD01000002">
    <property type="protein sequence ID" value="PYZ93562.1"/>
    <property type="molecule type" value="Genomic_DNA"/>
</dbReference>
<organism evidence="5 6">
    <name type="scientific">Salipaludibacillus keqinensis</name>
    <dbReference type="NCBI Taxonomy" id="2045207"/>
    <lineage>
        <taxon>Bacteria</taxon>
        <taxon>Bacillati</taxon>
        <taxon>Bacillota</taxon>
        <taxon>Bacilli</taxon>
        <taxon>Bacillales</taxon>
        <taxon>Bacillaceae</taxon>
    </lineage>
</organism>
<keyword evidence="1" id="KW-0805">Transcription regulation</keyword>
<dbReference type="GO" id="GO:0043565">
    <property type="term" value="F:sequence-specific DNA binding"/>
    <property type="evidence" value="ECO:0007669"/>
    <property type="project" value="InterPro"/>
</dbReference>
<evidence type="ECO:0000256" key="1">
    <source>
        <dbReference type="ARBA" id="ARBA00023015"/>
    </source>
</evidence>
<dbReference type="InterPro" id="IPR020449">
    <property type="entry name" value="Tscrpt_reg_AraC-type_HTH"/>
</dbReference>
<dbReference type="Proteomes" id="UP000248214">
    <property type="component" value="Unassembled WGS sequence"/>
</dbReference>
<dbReference type="PANTHER" id="PTHR43280:SF30">
    <property type="entry name" value="MMSAB OPERON REGULATORY PROTEIN"/>
    <property type="match status" value="1"/>
</dbReference>
<reference evidence="5 6" key="1">
    <citation type="submission" date="2017-10" db="EMBL/GenBank/DDBJ databases">
        <title>Bacillus sp. nov., a halophilic bacterium isolated from a Keqin Lake.</title>
        <authorList>
            <person name="Wang H."/>
        </authorList>
    </citation>
    <scope>NUCLEOTIDE SEQUENCE [LARGE SCALE GENOMIC DNA]</scope>
    <source>
        <strain evidence="5 6">KQ-12</strain>
    </source>
</reference>
<dbReference type="PROSITE" id="PS01124">
    <property type="entry name" value="HTH_ARAC_FAMILY_2"/>
    <property type="match status" value="1"/>
</dbReference>
<dbReference type="InterPro" id="IPR018060">
    <property type="entry name" value="HTH_AraC"/>
</dbReference>
<evidence type="ECO:0000256" key="2">
    <source>
        <dbReference type="ARBA" id="ARBA00023125"/>
    </source>
</evidence>
<dbReference type="PRINTS" id="PR00032">
    <property type="entry name" value="HTHARAC"/>
</dbReference>
<dbReference type="SMART" id="SM00342">
    <property type="entry name" value="HTH_ARAC"/>
    <property type="match status" value="1"/>
</dbReference>
<keyword evidence="2" id="KW-0238">DNA-binding</keyword>
<evidence type="ECO:0000313" key="5">
    <source>
        <dbReference type="EMBL" id="PYZ93562.1"/>
    </source>
</evidence>
<proteinExistence type="predicted"/>
<dbReference type="InterPro" id="IPR009057">
    <property type="entry name" value="Homeodomain-like_sf"/>
</dbReference>